<name>A0A2R6W1L0_MARPO</name>
<reference evidence="2" key="1">
    <citation type="journal article" date="2017" name="Cell">
        <title>Insights into land plant evolution garnered from the Marchantia polymorpha genome.</title>
        <authorList>
            <person name="Bowman J.L."/>
            <person name="Kohchi T."/>
            <person name="Yamato K.T."/>
            <person name="Jenkins J."/>
            <person name="Shu S."/>
            <person name="Ishizaki K."/>
            <person name="Yamaoka S."/>
            <person name="Nishihama R."/>
            <person name="Nakamura Y."/>
            <person name="Berger F."/>
            <person name="Adam C."/>
            <person name="Aki S.S."/>
            <person name="Althoff F."/>
            <person name="Araki T."/>
            <person name="Arteaga-Vazquez M.A."/>
            <person name="Balasubrmanian S."/>
            <person name="Barry K."/>
            <person name="Bauer D."/>
            <person name="Boehm C.R."/>
            <person name="Briginshaw L."/>
            <person name="Caballero-Perez J."/>
            <person name="Catarino B."/>
            <person name="Chen F."/>
            <person name="Chiyoda S."/>
            <person name="Chovatia M."/>
            <person name="Davies K.M."/>
            <person name="Delmans M."/>
            <person name="Demura T."/>
            <person name="Dierschke T."/>
            <person name="Dolan L."/>
            <person name="Dorantes-Acosta A.E."/>
            <person name="Eklund D.M."/>
            <person name="Florent S.N."/>
            <person name="Flores-Sandoval E."/>
            <person name="Fujiyama A."/>
            <person name="Fukuzawa H."/>
            <person name="Galik B."/>
            <person name="Grimanelli D."/>
            <person name="Grimwood J."/>
            <person name="Grossniklaus U."/>
            <person name="Hamada T."/>
            <person name="Haseloff J."/>
            <person name="Hetherington A.J."/>
            <person name="Higo A."/>
            <person name="Hirakawa Y."/>
            <person name="Hundley H.N."/>
            <person name="Ikeda Y."/>
            <person name="Inoue K."/>
            <person name="Inoue S.I."/>
            <person name="Ishida S."/>
            <person name="Jia Q."/>
            <person name="Kakita M."/>
            <person name="Kanazawa T."/>
            <person name="Kawai Y."/>
            <person name="Kawashima T."/>
            <person name="Kennedy M."/>
            <person name="Kinose K."/>
            <person name="Kinoshita T."/>
            <person name="Kohara Y."/>
            <person name="Koide E."/>
            <person name="Komatsu K."/>
            <person name="Kopischke S."/>
            <person name="Kubo M."/>
            <person name="Kyozuka J."/>
            <person name="Lagercrantz U."/>
            <person name="Lin S.S."/>
            <person name="Lindquist E."/>
            <person name="Lipzen A.M."/>
            <person name="Lu C.W."/>
            <person name="De Luna E."/>
            <person name="Martienssen R.A."/>
            <person name="Minamino N."/>
            <person name="Mizutani M."/>
            <person name="Mizutani M."/>
            <person name="Mochizuki N."/>
            <person name="Monte I."/>
            <person name="Mosher R."/>
            <person name="Nagasaki H."/>
            <person name="Nakagami H."/>
            <person name="Naramoto S."/>
            <person name="Nishitani K."/>
            <person name="Ohtani M."/>
            <person name="Okamoto T."/>
            <person name="Okumura M."/>
            <person name="Phillips J."/>
            <person name="Pollak B."/>
            <person name="Reinders A."/>
            <person name="Rovekamp M."/>
            <person name="Sano R."/>
            <person name="Sawa S."/>
            <person name="Schmid M.W."/>
            <person name="Shirakawa M."/>
            <person name="Solano R."/>
            <person name="Spunde A."/>
            <person name="Suetsugu N."/>
            <person name="Sugano S."/>
            <person name="Sugiyama A."/>
            <person name="Sun R."/>
            <person name="Suzuki Y."/>
            <person name="Takenaka M."/>
            <person name="Takezawa D."/>
            <person name="Tomogane H."/>
            <person name="Tsuzuki M."/>
            <person name="Ueda T."/>
            <person name="Umeda M."/>
            <person name="Ward J.M."/>
            <person name="Watanabe Y."/>
            <person name="Yazaki K."/>
            <person name="Yokoyama R."/>
            <person name="Yoshitake Y."/>
            <person name="Yotsui I."/>
            <person name="Zachgo S."/>
            <person name="Schmutz J."/>
        </authorList>
    </citation>
    <scope>NUCLEOTIDE SEQUENCE [LARGE SCALE GENOMIC DNA]</scope>
    <source>
        <strain evidence="2">Tak-1</strain>
    </source>
</reference>
<keyword evidence="2" id="KW-1185">Reference proteome</keyword>
<evidence type="ECO:0000313" key="1">
    <source>
        <dbReference type="EMBL" id="PTQ27739.1"/>
    </source>
</evidence>
<dbReference type="AlphaFoldDB" id="A0A2R6W1L0"/>
<dbReference type="Gramene" id="Mp5g16270.1">
    <property type="protein sequence ID" value="Mp5g16270.1.cds1"/>
    <property type="gene ID" value="Mp5g16270"/>
</dbReference>
<evidence type="ECO:0000313" key="2">
    <source>
        <dbReference type="Proteomes" id="UP000244005"/>
    </source>
</evidence>
<dbReference type="Proteomes" id="UP000244005">
    <property type="component" value="Unassembled WGS sequence"/>
</dbReference>
<proteinExistence type="predicted"/>
<accession>A0A2R6W1L0</accession>
<protein>
    <submittedName>
        <fullName evidence="1">Uncharacterized protein</fullName>
    </submittedName>
</protein>
<organism evidence="1 2">
    <name type="scientific">Marchantia polymorpha</name>
    <name type="common">Common liverwort</name>
    <name type="synonym">Marchantia aquatica</name>
    <dbReference type="NCBI Taxonomy" id="3197"/>
    <lineage>
        <taxon>Eukaryota</taxon>
        <taxon>Viridiplantae</taxon>
        <taxon>Streptophyta</taxon>
        <taxon>Embryophyta</taxon>
        <taxon>Marchantiophyta</taxon>
        <taxon>Marchantiopsida</taxon>
        <taxon>Marchantiidae</taxon>
        <taxon>Marchantiales</taxon>
        <taxon>Marchantiaceae</taxon>
        <taxon>Marchantia</taxon>
    </lineage>
</organism>
<sequence length="96" mass="10302">MKASDTTSGGFKVADFNEPLLYRRIASQCFVTPLGAGLQYLKQLVITSGGLKVAPQCTLELSGGEVNPQCTLELSKREVTVAVELSPHLVNSSFML</sequence>
<dbReference type="EMBL" id="KZ772854">
    <property type="protein sequence ID" value="PTQ27739.1"/>
    <property type="molecule type" value="Genomic_DNA"/>
</dbReference>
<gene>
    <name evidence="1" type="ORF">MARPO_0185s0015</name>
</gene>